<evidence type="ECO:0000313" key="3">
    <source>
        <dbReference type="Proteomes" id="UP001279734"/>
    </source>
</evidence>
<sequence>MSVLVYASVIAASLFALLLVSIFTVLCVLWRLSQEYIADQRAGRKASRSVRIVHLLCGANKSRIVTPKSSEIEAPEELPDIIDDDF</sequence>
<evidence type="ECO:0000256" key="1">
    <source>
        <dbReference type="SAM" id="Phobius"/>
    </source>
</evidence>
<accession>A0AAD3Y274</accession>
<gene>
    <name evidence="2" type="ORF">Nepgr_028211</name>
</gene>
<feature type="transmembrane region" description="Helical" evidence="1">
    <location>
        <begin position="6"/>
        <end position="32"/>
    </location>
</feature>
<evidence type="ECO:0000313" key="2">
    <source>
        <dbReference type="EMBL" id="GMH26368.1"/>
    </source>
</evidence>
<keyword evidence="1" id="KW-1133">Transmembrane helix</keyword>
<dbReference type="Proteomes" id="UP001279734">
    <property type="component" value="Unassembled WGS sequence"/>
</dbReference>
<protein>
    <submittedName>
        <fullName evidence="2">Uncharacterized protein</fullName>
    </submittedName>
</protein>
<keyword evidence="1" id="KW-0472">Membrane</keyword>
<organism evidence="2 3">
    <name type="scientific">Nepenthes gracilis</name>
    <name type="common">Slender pitcher plant</name>
    <dbReference type="NCBI Taxonomy" id="150966"/>
    <lineage>
        <taxon>Eukaryota</taxon>
        <taxon>Viridiplantae</taxon>
        <taxon>Streptophyta</taxon>
        <taxon>Embryophyta</taxon>
        <taxon>Tracheophyta</taxon>
        <taxon>Spermatophyta</taxon>
        <taxon>Magnoliopsida</taxon>
        <taxon>eudicotyledons</taxon>
        <taxon>Gunneridae</taxon>
        <taxon>Pentapetalae</taxon>
        <taxon>Caryophyllales</taxon>
        <taxon>Nepenthaceae</taxon>
        <taxon>Nepenthes</taxon>
    </lineage>
</organism>
<keyword evidence="1" id="KW-0812">Transmembrane</keyword>
<proteinExistence type="predicted"/>
<comment type="caution">
    <text evidence="2">The sequence shown here is derived from an EMBL/GenBank/DDBJ whole genome shotgun (WGS) entry which is preliminary data.</text>
</comment>
<keyword evidence="3" id="KW-1185">Reference proteome</keyword>
<reference evidence="2" key="1">
    <citation type="submission" date="2023-05" db="EMBL/GenBank/DDBJ databases">
        <title>Nepenthes gracilis genome sequencing.</title>
        <authorList>
            <person name="Fukushima K."/>
        </authorList>
    </citation>
    <scope>NUCLEOTIDE SEQUENCE</scope>
    <source>
        <strain evidence="2">SING2019-196</strain>
    </source>
</reference>
<dbReference type="AlphaFoldDB" id="A0AAD3Y274"/>
<name>A0AAD3Y274_NEPGR</name>
<dbReference type="EMBL" id="BSYO01000031">
    <property type="protein sequence ID" value="GMH26368.1"/>
    <property type="molecule type" value="Genomic_DNA"/>
</dbReference>